<reference evidence="1 2" key="1">
    <citation type="submission" date="2016-10" db="EMBL/GenBank/DDBJ databases">
        <title>Genome sequence of the basidiomycete white-rot fungus Trametes pubescens.</title>
        <authorList>
            <person name="Makela M.R."/>
            <person name="Granchi Z."/>
            <person name="Peng M."/>
            <person name="De Vries R.P."/>
            <person name="Grigoriev I."/>
            <person name="Riley R."/>
            <person name="Hilden K."/>
        </authorList>
    </citation>
    <scope>NUCLEOTIDE SEQUENCE [LARGE SCALE GENOMIC DNA]</scope>
    <source>
        <strain evidence="1 2">FBCC735</strain>
    </source>
</reference>
<dbReference type="EMBL" id="MNAD01001709">
    <property type="protein sequence ID" value="OJT01969.1"/>
    <property type="molecule type" value="Genomic_DNA"/>
</dbReference>
<accession>A0A1M2V2Y1</accession>
<dbReference type="Proteomes" id="UP000184267">
    <property type="component" value="Unassembled WGS sequence"/>
</dbReference>
<gene>
    <name evidence="1" type="ORF">TRAPUB_7571</name>
</gene>
<sequence length="325" mass="38180">ADPSVVKAMCGLVNSLLENKDKPTAPGLIWDLNPACDRYLLHSAQRHPYMEPRAWILDNRKRYRISYADRADDYWWELVVDNATTVLELYRQWDITNRRDALRYLVARGIPYYTLFCPDRRDRITYIRPKVPTLGWRISGTVLNRYDYQAYERRAYDILARPRGRAALAHGGIVWRLASEIMSADWHDVAFEGPSTDIYHTGQPFRPHQGDDYYDDALTVEELDVVCGVHKIFTDASFHQTEDLSWWPKPNIWAKSDFNIGSWNPWCETWFQVMLSRYRCGEGRPKNSNQWRSALSQFKRARHLRDAVELASDTFIRERMVIPSV</sequence>
<feature type="non-terminal residue" evidence="1">
    <location>
        <position position="1"/>
    </location>
</feature>
<comment type="caution">
    <text evidence="1">The sequence shown here is derived from an EMBL/GenBank/DDBJ whole genome shotgun (WGS) entry which is preliminary data.</text>
</comment>
<organism evidence="1 2">
    <name type="scientific">Trametes pubescens</name>
    <name type="common">White-rot fungus</name>
    <dbReference type="NCBI Taxonomy" id="154538"/>
    <lineage>
        <taxon>Eukaryota</taxon>
        <taxon>Fungi</taxon>
        <taxon>Dikarya</taxon>
        <taxon>Basidiomycota</taxon>
        <taxon>Agaricomycotina</taxon>
        <taxon>Agaricomycetes</taxon>
        <taxon>Polyporales</taxon>
        <taxon>Polyporaceae</taxon>
        <taxon>Trametes</taxon>
    </lineage>
</organism>
<evidence type="ECO:0000313" key="1">
    <source>
        <dbReference type="EMBL" id="OJT01969.1"/>
    </source>
</evidence>
<dbReference type="OrthoDB" id="2658589at2759"/>
<dbReference type="AlphaFoldDB" id="A0A1M2V2Y1"/>
<proteinExistence type="predicted"/>
<name>A0A1M2V2Y1_TRAPU</name>
<evidence type="ECO:0000313" key="2">
    <source>
        <dbReference type="Proteomes" id="UP000184267"/>
    </source>
</evidence>
<dbReference type="OMA" id="WQEEKSH"/>
<keyword evidence="2" id="KW-1185">Reference proteome</keyword>
<protein>
    <submittedName>
        <fullName evidence="1">Uncharacterized protein</fullName>
    </submittedName>
</protein>